<gene>
    <name evidence="5" type="ORF">HNR61_007288</name>
</gene>
<dbReference type="EMBL" id="JACJIA010000012">
    <property type="protein sequence ID" value="MBA8955612.1"/>
    <property type="molecule type" value="Genomic_DNA"/>
</dbReference>
<protein>
    <submittedName>
        <fullName evidence="5">DNA-binding transcriptional ArsR family regulator</fullName>
    </submittedName>
</protein>
<dbReference type="PROSITE" id="PS50987">
    <property type="entry name" value="HTH_ARSR_2"/>
    <property type="match status" value="1"/>
</dbReference>
<accession>A0A7W3LWN4</accession>
<evidence type="ECO:0000313" key="6">
    <source>
        <dbReference type="Proteomes" id="UP000572680"/>
    </source>
</evidence>
<dbReference type="NCBIfam" id="NF033788">
    <property type="entry name" value="HTH_metalloreg"/>
    <property type="match status" value="1"/>
</dbReference>
<dbReference type="GO" id="GO:0003700">
    <property type="term" value="F:DNA-binding transcription factor activity"/>
    <property type="evidence" value="ECO:0007669"/>
    <property type="project" value="InterPro"/>
</dbReference>
<dbReference type="InterPro" id="IPR036388">
    <property type="entry name" value="WH-like_DNA-bd_sf"/>
</dbReference>
<dbReference type="GO" id="GO:0003677">
    <property type="term" value="F:DNA binding"/>
    <property type="evidence" value="ECO:0007669"/>
    <property type="project" value="UniProtKB-KW"/>
</dbReference>
<evidence type="ECO:0000259" key="4">
    <source>
        <dbReference type="PROSITE" id="PS50987"/>
    </source>
</evidence>
<dbReference type="PANTHER" id="PTHR33154">
    <property type="entry name" value="TRANSCRIPTIONAL REGULATOR, ARSR FAMILY"/>
    <property type="match status" value="1"/>
</dbReference>
<name>A0A7W3LWN4_ACTNM</name>
<keyword evidence="1" id="KW-0805">Transcription regulation</keyword>
<dbReference type="InterPro" id="IPR001845">
    <property type="entry name" value="HTH_ArsR_DNA-bd_dom"/>
</dbReference>
<dbReference type="InterPro" id="IPR051081">
    <property type="entry name" value="HTH_MetalResp_TranReg"/>
</dbReference>
<comment type="caution">
    <text evidence="5">The sequence shown here is derived from an EMBL/GenBank/DDBJ whole genome shotgun (WGS) entry which is preliminary data.</text>
</comment>
<dbReference type="SUPFAM" id="SSF46785">
    <property type="entry name" value="Winged helix' DNA-binding domain"/>
    <property type="match status" value="1"/>
</dbReference>
<evidence type="ECO:0000313" key="5">
    <source>
        <dbReference type="EMBL" id="MBA8955612.1"/>
    </source>
</evidence>
<evidence type="ECO:0000256" key="2">
    <source>
        <dbReference type="ARBA" id="ARBA00023125"/>
    </source>
</evidence>
<keyword evidence="6" id="KW-1185">Reference proteome</keyword>
<dbReference type="InterPro" id="IPR036390">
    <property type="entry name" value="WH_DNA-bd_sf"/>
</dbReference>
<proteinExistence type="predicted"/>
<evidence type="ECO:0000256" key="3">
    <source>
        <dbReference type="ARBA" id="ARBA00023163"/>
    </source>
</evidence>
<dbReference type="SMART" id="SM00418">
    <property type="entry name" value="HTH_ARSR"/>
    <property type="match status" value="1"/>
</dbReference>
<dbReference type="PANTHER" id="PTHR33154:SF33">
    <property type="entry name" value="TRANSCRIPTIONAL REPRESSOR SDPR"/>
    <property type="match status" value="1"/>
</dbReference>
<evidence type="ECO:0000256" key="1">
    <source>
        <dbReference type="ARBA" id="ARBA00023015"/>
    </source>
</evidence>
<dbReference type="Pfam" id="PF01022">
    <property type="entry name" value="HTH_5"/>
    <property type="match status" value="1"/>
</dbReference>
<dbReference type="PRINTS" id="PR00778">
    <property type="entry name" value="HTHARSR"/>
</dbReference>
<sequence>MDADNVPGLLGVLAEPNRFRIVELLRGGPRPVNGIVEALGLGQPQVSRHLKVLGEAGFVTAHRQAQQRIYRLRPEPFQEIDAWFATFARIWEDRLDRLDALLADDEGNAP</sequence>
<dbReference type="AlphaFoldDB" id="A0A7W3LWN4"/>
<reference evidence="5 6" key="1">
    <citation type="submission" date="2020-08" db="EMBL/GenBank/DDBJ databases">
        <title>Genomic Encyclopedia of Type Strains, Phase IV (KMG-IV): sequencing the most valuable type-strain genomes for metagenomic binning, comparative biology and taxonomic classification.</title>
        <authorList>
            <person name="Goeker M."/>
        </authorList>
    </citation>
    <scope>NUCLEOTIDE SEQUENCE [LARGE SCALE GENOMIC DNA]</scope>
    <source>
        <strain evidence="5 6">DSM 44197</strain>
    </source>
</reference>
<dbReference type="Proteomes" id="UP000572680">
    <property type="component" value="Unassembled WGS sequence"/>
</dbReference>
<dbReference type="CDD" id="cd00090">
    <property type="entry name" value="HTH_ARSR"/>
    <property type="match status" value="1"/>
</dbReference>
<organism evidence="5 6">
    <name type="scientific">Actinomadura namibiensis</name>
    <dbReference type="NCBI Taxonomy" id="182080"/>
    <lineage>
        <taxon>Bacteria</taxon>
        <taxon>Bacillati</taxon>
        <taxon>Actinomycetota</taxon>
        <taxon>Actinomycetes</taxon>
        <taxon>Streptosporangiales</taxon>
        <taxon>Thermomonosporaceae</taxon>
        <taxon>Actinomadura</taxon>
    </lineage>
</organism>
<dbReference type="InterPro" id="IPR011991">
    <property type="entry name" value="ArsR-like_HTH"/>
</dbReference>
<keyword evidence="3" id="KW-0804">Transcription</keyword>
<dbReference type="Gene3D" id="1.10.10.10">
    <property type="entry name" value="Winged helix-like DNA-binding domain superfamily/Winged helix DNA-binding domain"/>
    <property type="match status" value="1"/>
</dbReference>
<keyword evidence="2 5" id="KW-0238">DNA-binding</keyword>
<dbReference type="RefSeq" id="WP_067820777.1">
    <property type="nucleotide sequence ID" value="NZ_BAAALP010000058.1"/>
</dbReference>
<feature type="domain" description="HTH arsR-type" evidence="4">
    <location>
        <begin position="1"/>
        <end position="92"/>
    </location>
</feature>